<comment type="caution">
    <text evidence="1">The sequence shown here is derived from an EMBL/GenBank/DDBJ whole genome shotgun (WGS) entry which is preliminary data.</text>
</comment>
<dbReference type="EMBL" id="LAZR01001413">
    <property type="protein sequence ID" value="KKN45061.1"/>
    <property type="molecule type" value="Genomic_DNA"/>
</dbReference>
<organism evidence="1">
    <name type="scientific">marine sediment metagenome</name>
    <dbReference type="NCBI Taxonomy" id="412755"/>
    <lineage>
        <taxon>unclassified sequences</taxon>
        <taxon>metagenomes</taxon>
        <taxon>ecological metagenomes</taxon>
    </lineage>
</organism>
<sequence length="213" mass="23812">MPGMQFFGTEPDRKSKLAEAMGGAIEGFVGEKEKLRERKMEFEKIDYDKRKEAYDMAINAGEMVGGERATQMFSNPQFQELENSLGVPHIIDLEAEGKQEPVTFQGKPTWAQKESVQGVEADIRRKIGITTSGLMGRMLTTKLKTRKDALNYISLKKLDPSRFKKILDEVYGSVGGGNGKYMKMSELELYRSAITGNKAAIAEAARRGYKLGR</sequence>
<proteinExistence type="predicted"/>
<name>A0A0F9T7V1_9ZZZZ</name>
<evidence type="ECO:0000313" key="1">
    <source>
        <dbReference type="EMBL" id="KKN45061.1"/>
    </source>
</evidence>
<gene>
    <name evidence="1" type="ORF">LCGC14_0686860</name>
</gene>
<dbReference type="AlphaFoldDB" id="A0A0F9T7V1"/>
<protein>
    <submittedName>
        <fullName evidence="1">Uncharacterized protein</fullName>
    </submittedName>
</protein>
<accession>A0A0F9T7V1</accession>
<reference evidence="1" key="1">
    <citation type="journal article" date="2015" name="Nature">
        <title>Complex archaea that bridge the gap between prokaryotes and eukaryotes.</title>
        <authorList>
            <person name="Spang A."/>
            <person name="Saw J.H."/>
            <person name="Jorgensen S.L."/>
            <person name="Zaremba-Niedzwiedzka K."/>
            <person name="Martijn J."/>
            <person name="Lind A.E."/>
            <person name="van Eijk R."/>
            <person name="Schleper C."/>
            <person name="Guy L."/>
            <person name="Ettema T.J."/>
        </authorList>
    </citation>
    <scope>NUCLEOTIDE SEQUENCE</scope>
</reference>